<dbReference type="PANTHER" id="PTHR11895">
    <property type="entry name" value="TRANSAMIDASE"/>
    <property type="match status" value="1"/>
</dbReference>
<dbReference type="Proteomes" id="UP000057181">
    <property type="component" value="Chromosome"/>
</dbReference>
<dbReference type="RefSeq" id="WP_058857599.1">
    <property type="nucleotide sequence ID" value="NZ_BJZR01000006.1"/>
</dbReference>
<feature type="domain" description="Amidase" evidence="1">
    <location>
        <begin position="32"/>
        <end position="464"/>
    </location>
</feature>
<dbReference type="OrthoDB" id="182039at2"/>
<evidence type="ECO:0000313" key="2">
    <source>
        <dbReference type="EMBL" id="ALU38887.1"/>
    </source>
</evidence>
<name>A0A0U3HVE3_9MICC</name>
<dbReference type="SUPFAM" id="SSF75304">
    <property type="entry name" value="Amidase signature (AS) enzymes"/>
    <property type="match status" value="1"/>
</dbReference>
<dbReference type="InterPro" id="IPR000120">
    <property type="entry name" value="Amidase"/>
</dbReference>
<dbReference type="EMBL" id="CP013254">
    <property type="protein sequence ID" value="ALU38887.1"/>
    <property type="molecule type" value="Genomic_DNA"/>
</dbReference>
<evidence type="ECO:0000313" key="4">
    <source>
        <dbReference type="Proteomes" id="UP000057181"/>
    </source>
</evidence>
<dbReference type="InterPro" id="IPR023631">
    <property type="entry name" value="Amidase_dom"/>
</dbReference>
<dbReference type="EMBL" id="BJZR01000006">
    <property type="protein sequence ID" value="GEO91074.1"/>
    <property type="molecule type" value="Genomic_DNA"/>
</dbReference>
<dbReference type="AlphaFoldDB" id="A0A0U3HVE3"/>
<sequence length="477" mass="48991">MTLDTGPDGPRGWDVRTARAELAARRIGHLELLDALLEALPAARALGAVLAEDLELARAFAHALDRRATEGPLTGVPVALKDVLDVAGQATTGGTRALAGNVAARDAAVVHRLRAAGALFPVRTSLHELSFGITSNNGCHGPVRHPLDPSLSAGGSSGGAAVAVAVGLAPAAVAADTGGSVRIPAALCGVVGFRPTVGRYPSAGILPISRTRDTAGPMARTVDDVVLLDALLAGEHPHGCPPPRRLDHDDEAGAGPLHGVRLGVPEPFTEDLEAGVDAVFGAALRALEAAGAELVAVDLREARELSAAAGMAIALHEFLPGLEDYLARAGSGPDLVQVREGLAGPDLRRIWELAEVFRAADDDYRAALEHRRVAQRLHAEALSATGVAALVQPTCPLTARPVGEDETVVLNGRRVPTFETFVRHTDLAGVLGTPGLSLPAGRTAEGLPVGLELAGGPGSDAVLLELGRTVEAVLREA</sequence>
<evidence type="ECO:0000313" key="3">
    <source>
        <dbReference type="EMBL" id="GEO91074.1"/>
    </source>
</evidence>
<accession>A0A0U3HVE3</accession>
<dbReference type="STRING" id="446860.AS188_03025"/>
<keyword evidence="5" id="KW-1185">Reference proteome</keyword>
<organism evidence="2 4">
    <name type="scientific">Kocuria flava</name>
    <dbReference type="NCBI Taxonomy" id="446860"/>
    <lineage>
        <taxon>Bacteria</taxon>
        <taxon>Bacillati</taxon>
        <taxon>Actinomycetota</taxon>
        <taxon>Actinomycetes</taxon>
        <taxon>Micrococcales</taxon>
        <taxon>Micrococcaceae</taxon>
        <taxon>Kocuria</taxon>
    </lineage>
</organism>
<dbReference type="Gene3D" id="3.90.1300.10">
    <property type="entry name" value="Amidase signature (AS) domain"/>
    <property type="match status" value="1"/>
</dbReference>
<gene>
    <name evidence="3" type="primary">tms2</name>
    <name evidence="2" type="ORF">AS188_03025</name>
    <name evidence="3" type="ORF">KFL01_03800</name>
</gene>
<dbReference type="Pfam" id="PF01425">
    <property type="entry name" value="Amidase"/>
    <property type="match status" value="1"/>
</dbReference>
<reference evidence="2 4" key="1">
    <citation type="submission" date="2015-11" db="EMBL/GenBank/DDBJ databases">
        <title>Complete Genome Sequence of Kocuria flava strain HO-9041.</title>
        <authorList>
            <person name="Zhou M."/>
            <person name="Dai J."/>
        </authorList>
    </citation>
    <scope>NUCLEOTIDE SEQUENCE [LARGE SCALE GENOMIC DNA]</scope>
    <source>
        <strain evidence="2 4">HO-9041</strain>
    </source>
</reference>
<dbReference type="PROSITE" id="PS00571">
    <property type="entry name" value="AMIDASES"/>
    <property type="match status" value="1"/>
</dbReference>
<evidence type="ECO:0000313" key="5">
    <source>
        <dbReference type="Proteomes" id="UP000321155"/>
    </source>
</evidence>
<dbReference type="Proteomes" id="UP000321155">
    <property type="component" value="Unassembled WGS sequence"/>
</dbReference>
<protein>
    <submittedName>
        <fullName evidence="3">Indole acetimide hydrolase</fullName>
    </submittedName>
</protein>
<keyword evidence="3" id="KW-0378">Hydrolase</keyword>
<dbReference type="KEGG" id="kfv:AS188_03025"/>
<dbReference type="PANTHER" id="PTHR11895:SF151">
    <property type="entry name" value="GLUTAMYL-TRNA(GLN) AMIDOTRANSFERASE SUBUNIT A"/>
    <property type="match status" value="1"/>
</dbReference>
<dbReference type="InterPro" id="IPR020556">
    <property type="entry name" value="Amidase_CS"/>
</dbReference>
<dbReference type="InterPro" id="IPR036928">
    <property type="entry name" value="AS_sf"/>
</dbReference>
<proteinExistence type="predicted"/>
<reference evidence="3 5" key="2">
    <citation type="submission" date="2019-07" db="EMBL/GenBank/DDBJ databases">
        <title>Whole genome shotgun sequence of Kocuria flava NBRC 107626.</title>
        <authorList>
            <person name="Hosoyama A."/>
            <person name="Uohara A."/>
            <person name="Ohji S."/>
            <person name="Ichikawa N."/>
        </authorList>
    </citation>
    <scope>NUCLEOTIDE SEQUENCE [LARGE SCALE GENOMIC DNA]</scope>
    <source>
        <strain evidence="3 5">NBRC 107626</strain>
    </source>
</reference>
<evidence type="ECO:0000259" key="1">
    <source>
        <dbReference type="Pfam" id="PF01425"/>
    </source>
</evidence>
<dbReference type="GO" id="GO:0016787">
    <property type="term" value="F:hydrolase activity"/>
    <property type="evidence" value="ECO:0007669"/>
    <property type="project" value="UniProtKB-KW"/>
</dbReference>